<dbReference type="Pfam" id="PF13923">
    <property type="entry name" value="zf-C3HC4_2"/>
    <property type="match status" value="1"/>
</dbReference>
<evidence type="ECO:0000256" key="2">
    <source>
        <dbReference type="ARBA" id="ARBA00022723"/>
    </source>
</evidence>
<feature type="compositionally biased region" description="Basic and acidic residues" evidence="7">
    <location>
        <begin position="1099"/>
        <end position="1113"/>
    </location>
</feature>
<protein>
    <recommendedName>
        <fullName evidence="8">RING-type domain-containing protein</fullName>
    </recommendedName>
</protein>
<dbReference type="InterPro" id="IPR032443">
    <property type="entry name" value="RAWUL"/>
</dbReference>
<dbReference type="RefSeq" id="XP_050503101.1">
    <property type="nucleotide sequence ID" value="XM_050647144.1"/>
</dbReference>
<feature type="region of interest" description="Disordered" evidence="7">
    <location>
        <begin position="575"/>
        <end position="674"/>
    </location>
</feature>
<feature type="compositionally biased region" description="Low complexity" evidence="7">
    <location>
        <begin position="646"/>
        <end position="657"/>
    </location>
</feature>
<dbReference type="PROSITE" id="PS00518">
    <property type="entry name" value="ZF_RING_1"/>
    <property type="match status" value="1"/>
</dbReference>
<dbReference type="SUPFAM" id="SSF57850">
    <property type="entry name" value="RING/U-box"/>
    <property type="match status" value="1"/>
</dbReference>
<feature type="compositionally biased region" description="Polar residues" evidence="7">
    <location>
        <begin position="658"/>
        <end position="674"/>
    </location>
</feature>
<feature type="compositionally biased region" description="Low complexity" evidence="7">
    <location>
        <begin position="948"/>
        <end position="957"/>
    </location>
</feature>
<feature type="compositionally biased region" description="Low complexity" evidence="7">
    <location>
        <begin position="697"/>
        <end position="740"/>
    </location>
</feature>
<feature type="region of interest" description="Disordered" evidence="7">
    <location>
        <begin position="694"/>
        <end position="786"/>
    </location>
</feature>
<evidence type="ECO:0000256" key="3">
    <source>
        <dbReference type="ARBA" id="ARBA00022771"/>
    </source>
</evidence>
<keyword evidence="3 6" id="KW-0863">Zinc-finger</keyword>
<evidence type="ECO:0000313" key="9">
    <source>
        <dbReference type="EnsemblMetazoa" id="XP_050503101.1"/>
    </source>
</evidence>
<organism evidence="9 10">
    <name type="scientific">Diabrotica virgifera virgifera</name>
    <name type="common">western corn rootworm</name>
    <dbReference type="NCBI Taxonomy" id="50390"/>
    <lineage>
        <taxon>Eukaryota</taxon>
        <taxon>Metazoa</taxon>
        <taxon>Ecdysozoa</taxon>
        <taxon>Arthropoda</taxon>
        <taxon>Hexapoda</taxon>
        <taxon>Insecta</taxon>
        <taxon>Pterygota</taxon>
        <taxon>Neoptera</taxon>
        <taxon>Endopterygota</taxon>
        <taxon>Coleoptera</taxon>
        <taxon>Polyphaga</taxon>
        <taxon>Cucujiformia</taxon>
        <taxon>Chrysomeloidea</taxon>
        <taxon>Chrysomelidae</taxon>
        <taxon>Galerucinae</taxon>
        <taxon>Diabroticina</taxon>
        <taxon>Diabroticites</taxon>
        <taxon>Diabrotica</taxon>
    </lineage>
</organism>
<feature type="compositionally biased region" description="Polar residues" evidence="7">
    <location>
        <begin position="1188"/>
        <end position="1200"/>
    </location>
</feature>
<feature type="region of interest" description="Disordered" evidence="7">
    <location>
        <begin position="1264"/>
        <end position="1307"/>
    </location>
</feature>
<name>A0ABM5JYT5_DIAVI</name>
<feature type="region of interest" description="Disordered" evidence="7">
    <location>
        <begin position="512"/>
        <end position="535"/>
    </location>
</feature>
<feature type="compositionally biased region" description="Polar residues" evidence="7">
    <location>
        <begin position="518"/>
        <end position="534"/>
    </location>
</feature>
<dbReference type="EnsemblMetazoa" id="XM_050647144.1">
    <property type="protein sequence ID" value="XP_050503101.1"/>
    <property type="gene ID" value="LOC126882283"/>
</dbReference>
<dbReference type="Proteomes" id="UP001652700">
    <property type="component" value="Unplaced"/>
</dbReference>
<evidence type="ECO:0000259" key="8">
    <source>
        <dbReference type="PROSITE" id="PS50089"/>
    </source>
</evidence>
<feature type="compositionally biased region" description="Basic and acidic residues" evidence="7">
    <location>
        <begin position="851"/>
        <end position="862"/>
    </location>
</feature>
<feature type="compositionally biased region" description="Low complexity" evidence="7">
    <location>
        <begin position="575"/>
        <end position="588"/>
    </location>
</feature>
<dbReference type="CDD" id="cd17082">
    <property type="entry name" value="RAWUL_PCGF2_like"/>
    <property type="match status" value="1"/>
</dbReference>
<evidence type="ECO:0000313" key="10">
    <source>
        <dbReference type="Proteomes" id="UP001652700"/>
    </source>
</evidence>
<feature type="region of interest" description="Disordered" evidence="7">
    <location>
        <begin position="1188"/>
        <end position="1246"/>
    </location>
</feature>
<evidence type="ECO:0000256" key="1">
    <source>
        <dbReference type="ARBA" id="ARBA00004123"/>
    </source>
</evidence>
<feature type="compositionally biased region" description="Polar residues" evidence="7">
    <location>
        <begin position="628"/>
        <end position="637"/>
    </location>
</feature>
<dbReference type="Pfam" id="PF16207">
    <property type="entry name" value="RAWUL"/>
    <property type="match status" value="1"/>
</dbReference>
<sequence>MQGSTKIPITDLNTYITCKICDGYFVDACTIIECLHTFCRSCIIKYLQKNKYCPVCDVQVHKSKPLLNIRPDKTIQDIVYKLVPRLFQNEMQRRRDFYDSHPEAKPSSLEQCGEASYQHLLTPEETICLTLSYHGADNNPRYLRCPAAVTMGHLKKLIRAKYDLSENHRIDILYNQDCLSSSLTLMDVAYIYLWKRKGPIELTYRIYENTSKKLKLDVQEHQEQQETNLANNNNNNISNNNNWKEVQLRISENGEMSITGIQDAALSPSLLEIVNTEPKYKSDASVIESKPVGNQVPCKKELPGLKFIGKVNTTCTNIINSTTGALPIDNLTNIYTADSIPTYLNPIISTAVNSITLPPLNEHSIVSLPSPSSNCATLSSGGTTMVFSTINSTKCSTKSEDSLLKVAKPDIVETNAEKINTEVEKSLKRKIELNVEVEPPSKQSKPIILNHNMGLMNLSNNHPLKKHSKLNRNGEYVRDLPKTTESESKTVNSTLPTATGYSTVEISAKKEPEVPKSSIVNRNSPRPGTPTTTKPLAMRAKTLISESGVKPPCYQPRSAYGPLFNVPRPVHTAVTTSTTSNISTKSDTQTLLSGATKISSQKPDKSNATSPPEPSQSSINHKIPNIPSPQQSQSNKTAAPPVVSHQQQLQSTNTTTNKLPSINTSQQVQSDSNSTNKVLNINILQSYTIQGPQNKVTISPSQPSSQPQIQHTPSQSVTSSGTKTTITPTSSSPQQPNQSTVNKISNPPIKSKPSTPIGYKTLRDPPKSWNSQISKANLTKSSPEAKYSDLKNVRPAKFFKMRNNMPRYLGNPASGVKPMYQVHTSPDKEKAPDAKSDKMEIRKHSIVKIDPKTLKPVSEKAPETTSLSNHTSVHQNMAPQNLNSHISSPMYPTQCLNNSPSVTNSGSMNLQNDLKINTSSVSIFNPLKLQSSPKNERRSPKSPHSPKLKTSSTSSPTGNKRDKVNLNFTPPNPFVPNLSSKTISPNQFMYPGIPPGFTPYDPRVMAAYYNQWYGQRIPFATGALPGLSLDLNQRKGLEILTSPSSPKMDTLAQTILNHQLPTRPPSLTSTTISPLPRPHNVPSLSIPTITKPVSTMKKSSKETKSERSLETVVEKMTQNRNKLSNKVQNDSSNPRTREPETNKMEMQKNSPSIVDRGIDKGSGGSSSSVKRIEERKVELNKINNINNKVDSETNQLSEVPSNDLSSSTSVSNRTEKKEDPPKAVSDTKSPAILTTHTTARDPSERRTEKLENVRHVVSDTMCQTNNVQTNSNKQKEEKENRADVAVSDRNSLNEDACGNQTEVKEKE</sequence>
<dbReference type="PANTHER" id="PTHR10825:SF72">
    <property type="entry name" value="UBIQUITIN-LIKE DOMAIN-CONTAINING PROTEIN"/>
    <property type="match status" value="1"/>
</dbReference>
<evidence type="ECO:0000256" key="6">
    <source>
        <dbReference type="PROSITE-ProRule" id="PRU00175"/>
    </source>
</evidence>
<feature type="compositionally biased region" description="Polar residues" evidence="7">
    <location>
        <begin position="1226"/>
        <end position="1237"/>
    </location>
</feature>
<feature type="compositionally biased region" description="Polar residues" evidence="7">
    <location>
        <begin position="1116"/>
        <end position="1134"/>
    </location>
</feature>
<keyword evidence="5" id="KW-0539">Nucleus</keyword>
<evidence type="ECO:0000256" key="4">
    <source>
        <dbReference type="ARBA" id="ARBA00022833"/>
    </source>
</evidence>
<dbReference type="Gene3D" id="3.10.20.90">
    <property type="entry name" value="Phosphatidylinositol 3-kinase Catalytic Subunit, Chain A, domain 1"/>
    <property type="match status" value="1"/>
</dbReference>
<dbReference type="InterPro" id="IPR001841">
    <property type="entry name" value="Znf_RING"/>
</dbReference>
<dbReference type="SMART" id="SM00184">
    <property type="entry name" value="RING"/>
    <property type="match status" value="1"/>
</dbReference>
<feature type="compositionally biased region" description="Low complexity" evidence="7">
    <location>
        <begin position="1201"/>
        <end position="1211"/>
    </location>
</feature>
<feature type="compositionally biased region" description="Polar residues" evidence="7">
    <location>
        <begin position="863"/>
        <end position="910"/>
    </location>
</feature>
<evidence type="ECO:0000256" key="7">
    <source>
        <dbReference type="SAM" id="MobiDB-lite"/>
    </source>
</evidence>
<feature type="region of interest" description="Disordered" evidence="7">
    <location>
        <begin position="851"/>
        <end position="910"/>
    </location>
</feature>
<accession>A0ABM5JYT5</accession>
<feature type="region of interest" description="Disordered" evidence="7">
    <location>
        <begin position="925"/>
        <end position="979"/>
    </location>
</feature>
<feature type="compositionally biased region" description="Polar residues" evidence="7">
    <location>
        <begin position="768"/>
        <end position="782"/>
    </location>
</feature>
<dbReference type="Gene3D" id="3.30.40.10">
    <property type="entry name" value="Zinc/RING finger domain, C3HC4 (zinc finger)"/>
    <property type="match status" value="1"/>
</dbReference>
<evidence type="ECO:0000256" key="5">
    <source>
        <dbReference type="ARBA" id="ARBA00023242"/>
    </source>
</evidence>
<feature type="compositionally biased region" description="Polar residues" evidence="7">
    <location>
        <begin position="1082"/>
        <end position="1093"/>
    </location>
</feature>
<feature type="compositionally biased region" description="Basic and acidic residues" evidence="7">
    <location>
        <begin position="1135"/>
        <end position="1146"/>
    </location>
</feature>
<feature type="region of interest" description="Disordered" evidence="7">
    <location>
        <begin position="1060"/>
        <end position="1172"/>
    </location>
</feature>
<reference evidence="9" key="1">
    <citation type="submission" date="2025-05" db="UniProtKB">
        <authorList>
            <consortium name="EnsemblMetazoa"/>
        </authorList>
    </citation>
    <scope>IDENTIFICATION</scope>
</reference>
<dbReference type="PANTHER" id="PTHR10825">
    <property type="entry name" value="RING FINGER DOMAIN-CONTAINING, POLYCOMB GROUP COMPONENT"/>
    <property type="match status" value="1"/>
</dbReference>
<feature type="compositionally biased region" description="Low complexity" evidence="7">
    <location>
        <begin position="1065"/>
        <end position="1074"/>
    </location>
</feature>
<feature type="compositionally biased region" description="Basic and acidic residues" evidence="7">
    <location>
        <begin position="1273"/>
        <end position="1282"/>
    </location>
</feature>
<comment type="subcellular location">
    <subcellularLocation>
        <location evidence="1">Nucleus</location>
    </subcellularLocation>
</comment>
<keyword evidence="10" id="KW-1185">Reference proteome</keyword>
<keyword evidence="4" id="KW-0862">Zinc</keyword>
<dbReference type="InterPro" id="IPR017907">
    <property type="entry name" value="Znf_RING_CS"/>
</dbReference>
<dbReference type="InterPro" id="IPR013083">
    <property type="entry name" value="Znf_RING/FYVE/PHD"/>
</dbReference>
<keyword evidence="2" id="KW-0479">Metal-binding</keyword>
<proteinExistence type="predicted"/>
<dbReference type="PROSITE" id="PS50089">
    <property type="entry name" value="ZF_RING_2"/>
    <property type="match status" value="1"/>
</dbReference>
<dbReference type="GeneID" id="126882283"/>
<feature type="domain" description="RING-type" evidence="8">
    <location>
        <begin position="18"/>
        <end position="57"/>
    </location>
</feature>
<feature type="compositionally biased region" description="Polar residues" evidence="7">
    <location>
        <begin position="589"/>
        <end position="620"/>
    </location>
</feature>